<dbReference type="GO" id="GO:0000981">
    <property type="term" value="F:DNA-binding transcription factor activity, RNA polymerase II-specific"/>
    <property type="evidence" value="ECO:0000318"/>
    <property type="project" value="GO_Central"/>
</dbReference>
<evidence type="ECO:0000256" key="1">
    <source>
        <dbReference type="SAM" id="MobiDB-lite"/>
    </source>
</evidence>
<feature type="region of interest" description="Disordered" evidence="1">
    <location>
        <begin position="307"/>
        <end position="369"/>
    </location>
</feature>
<dbReference type="Gene3D" id="3.30.160.60">
    <property type="entry name" value="Classic Zinc Finger"/>
    <property type="match status" value="1"/>
</dbReference>
<evidence type="ECO:0000313" key="3">
    <source>
        <dbReference type="Proteomes" id="UP000005239"/>
    </source>
</evidence>
<dbReference type="AlphaFoldDB" id="A0A2A6B8J5"/>
<keyword evidence="3" id="KW-1185">Reference proteome</keyword>
<reference evidence="2" key="2">
    <citation type="submission" date="2022-06" db="UniProtKB">
        <authorList>
            <consortium name="EnsemblMetazoa"/>
        </authorList>
    </citation>
    <scope>IDENTIFICATION</scope>
    <source>
        <strain evidence="2">PS312</strain>
    </source>
</reference>
<gene>
    <name evidence="2" type="primary">WBGene00099685</name>
</gene>
<dbReference type="GO" id="GO:0006357">
    <property type="term" value="P:regulation of transcription by RNA polymerase II"/>
    <property type="evidence" value="ECO:0000318"/>
    <property type="project" value="GO_Central"/>
</dbReference>
<organism evidence="2 3">
    <name type="scientific">Pristionchus pacificus</name>
    <name type="common">Parasitic nematode worm</name>
    <dbReference type="NCBI Taxonomy" id="54126"/>
    <lineage>
        <taxon>Eukaryota</taxon>
        <taxon>Metazoa</taxon>
        <taxon>Ecdysozoa</taxon>
        <taxon>Nematoda</taxon>
        <taxon>Chromadorea</taxon>
        <taxon>Rhabditida</taxon>
        <taxon>Rhabditina</taxon>
        <taxon>Diplogasteromorpha</taxon>
        <taxon>Diplogasteroidea</taxon>
        <taxon>Neodiplogasteridae</taxon>
        <taxon>Pristionchus</taxon>
    </lineage>
</organism>
<feature type="compositionally biased region" description="Low complexity" evidence="1">
    <location>
        <begin position="353"/>
        <end position="363"/>
    </location>
</feature>
<feature type="compositionally biased region" description="Polar residues" evidence="1">
    <location>
        <begin position="307"/>
        <end position="337"/>
    </location>
</feature>
<feature type="region of interest" description="Disordered" evidence="1">
    <location>
        <begin position="230"/>
        <end position="267"/>
    </location>
</feature>
<dbReference type="SMART" id="SM00355">
    <property type="entry name" value="ZnF_C2H2"/>
    <property type="match status" value="2"/>
</dbReference>
<dbReference type="GO" id="GO:0043565">
    <property type="term" value="F:sequence-specific DNA binding"/>
    <property type="evidence" value="ECO:0000318"/>
    <property type="project" value="GO_Central"/>
</dbReference>
<dbReference type="InterPro" id="IPR013087">
    <property type="entry name" value="Znf_C2H2_type"/>
</dbReference>
<sequence>MHDTSPLRRRRSTGARDDVNQLAVPSTSTPSIPCPDCERFFDSSKAMKVHVFRSHTVTSTSVSCPHCERTFDSSPAMRVHVFRSHKSLSVVKESDGIAPNSEPTPISKRESLRNAALGKRKASRRTIGSISAQNEHVSVIYGKSIEAVNITISASITNAGNIGNDCKWLYSFANNPKRATLEIKEFFAQLADQTEMSFGEGYSIHTFLFNAVTTPEESLSNFHAMIKSRRSGNAKTTPPSPISNSPCSSTIARTSSSEVKSNTPVSIIRRSPTLNNISITATTERRPSISPLAMSNLSLNKSAKFESSLSSTKATPTPLTETPSPFTLSTLSLNGSARSRLGGPTTTPRAHESSPSSQSSPISGAEKAAIDAKKTVRQKLIEISGQKIKQCFESTKSFAGFRNIFTEEEIESIKESIIDYRRSRFTRANNAWTWKTEEKTTIECDVKAQMSVCIKEQLKKRPRIWNDQIRRFAPHNCEAISQAAYLLDFAVSSDMKSFVYFIDIKEMLKCGRGWTDESNKEDKDARAIVEEKMSILKGGLEQEDMDLWTSMIKKTGSNTLTLDEYIKPKDMDQWVLHRMRRKEMKEHPNLQIWESVLAEMEVSKMVDRRMKEVLRALVD</sequence>
<name>A0A2A6B8J5_PRIPA</name>
<reference evidence="3" key="1">
    <citation type="journal article" date="2008" name="Nat. Genet.">
        <title>The Pristionchus pacificus genome provides a unique perspective on nematode lifestyle and parasitism.</title>
        <authorList>
            <person name="Dieterich C."/>
            <person name="Clifton S.W."/>
            <person name="Schuster L.N."/>
            <person name="Chinwalla A."/>
            <person name="Delehaunty K."/>
            <person name="Dinkelacker I."/>
            <person name="Fulton L."/>
            <person name="Fulton R."/>
            <person name="Godfrey J."/>
            <person name="Minx P."/>
            <person name="Mitreva M."/>
            <person name="Roeseler W."/>
            <person name="Tian H."/>
            <person name="Witte H."/>
            <person name="Yang S.P."/>
            <person name="Wilson R.K."/>
            <person name="Sommer R.J."/>
        </authorList>
    </citation>
    <scope>NUCLEOTIDE SEQUENCE [LARGE SCALE GENOMIC DNA]</scope>
    <source>
        <strain evidence="3">PS312</strain>
    </source>
</reference>
<dbReference type="PROSITE" id="PS00028">
    <property type="entry name" value="ZINC_FINGER_C2H2_1"/>
    <property type="match status" value="2"/>
</dbReference>
<dbReference type="Proteomes" id="UP000005239">
    <property type="component" value="Unassembled WGS sequence"/>
</dbReference>
<protein>
    <submittedName>
        <fullName evidence="2">Uncharacterized protein</fullName>
    </submittedName>
</protein>
<dbReference type="GO" id="GO:0005634">
    <property type="term" value="C:nucleus"/>
    <property type="evidence" value="ECO:0000318"/>
    <property type="project" value="GO_Central"/>
</dbReference>
<dbReference type="EnsemblMetazoa" id="PPA10131.1">
    <property type="protein sequence ID" value="PPA10131.1"/>
    <property type="gene ID" value="WBGene00099685"/>
</dbReference>
<feature type="region of interest" description="Disordered" evidence="1">
    <location>
        <begin position="1"/>
        <end position="30"/>
    </location>
</feature>
<accession>A0A2A6B8J5</accession>
<proteinExistence type="predicted"/>
<evidence type="ECO:0000313" key="2">
    <source>
        <dbReference type="EnsemblMetazoa" id="PPA10131.1"/>
    </source>
</evidence>
<accession>A0A8R1U8T9</accession>
<feature type="compositionally biased region" description="Polar residues" evidence="1">
    <location>
        <begin position="251"/>
        <end position="265"/>
    </location>
</feature>